<dbReference type="PROSITE" id="PS50893">
    <property type="entry name" value="ABC_TRANSPORTER_2"/>
    <property type="match status" value="1"/>
</dbReference>
<dbReference type="InterPro" id="IPR039421">
    <property type="entry name" value="Type_1_exporter"/>
</dbReference>
<dbReference type="Pfam" id="PF00664">
    <property type="entry name" value="ABC_membrane"/>
    <property type="match status" value="1"/>
</dbReference>
<feature type="transmembrane region" description="Helical" evidence="7">
    <location>
        <begin position="63"/>
        <end position="83"/>
    </location>
</feature>
<dbReference type="GO" id="GO:0015421">
    <property type="term" value="F:ABC-type oligopeptide transporter activity"/>
    <property type="evidence" value="ECO:0007669"/>
    <property type="project" value="TreeGrafter"/>
</dbReference>
<feature type="transmembrane region" description="Helical" evidence="7">
    <location>
        <begin position="28"/>
        <end position="51"/>
    </location>
</feature>
<keyword evidence="6 7" id="KW-0472">Membrane</keyword>
<dbReference type="InterPro" id="IPR011527">
    <property type="entry name" value="ABC1_TM_dom"/>
</dbReference>
<dbReference type="AlphaFoldDB" id="A0A5P6VUQ2"/>
<dbReference type="Proteomes" id="UP000327030">
    <property type="component" value="Chromosome 1"/>
</dbReference>
<evidence type="ECO:0000313" key="11">
    <source>
        <dbReference type="Proteomes" id="UP000327030"/>
    </source>
</evidence>
<keyword evidence="3" id="KW-0547">Nucleotide-binding</keyword>
<accession>A0A5P6VUQ2</accession>
<evidence type="ECO:0000256" key="1">
    <source>
        <dbReference type="ARBA" id="ARBA00004651"/>
    </source>
</evidence>
<name>A0A5P6VUQ2_PSEXY</name>
<feature type="domain" description="ABC transporter" evidence="8">
    <location>
        <begin position="343"/>
        <end position="576"/>
    </location>
</feature>
<sequence>MSNFGKWVRDWPNQKTYFKWLCEYTKPYLPKIILIMGMDIVGTLFGLGMAITSKSIIDKATGGNGVIGLLIAYAVMILAVIVFDMGSQLLSLVLDEKFSFGIRKQVYEQIVRAYWMDIKKYHTGDLMTRLTSDAGNIADGIIYTIPTIVKLGVQFLAAFITMLYYQPILALVALCLGPVAALVSIFLGRKLKYLSLRVQESESVYRSFIQESMANLLVVKSFANEDYATNRLVELRDERFNWVYKKSRMSIFSGSVMSLSFQLAYIVAFTFGAISLSRNTITYGTMSLFLVLINRIQAPIIGLAQQIPKIVQIFASAERVMDLENIPLEKREAVDKPEGSIGVHVDNLTFGYDSKENVLEDVSLDIKPGEFVAIIGESGIGKTTLIRLIMSFMSRYSGNISFQGEDGKPVPAGAGMRDFMSYVPQGNTLFSGTIRENIRMGKLDATEEEMIEALKMSAAYDFVMELPNGIDTVIGERGHGISEGQAQRIAIARCLVRKAPFIIFDEATSSLDSETEIAVLKGLESISPKPTCIIITHRLSVLPYCDRQIKIENKKIDKREISYGFNEQENQNRKEA</sequence>
<proteinExistence type="predicted"/>
<dbReference type="RefSeq" id="WP_151625399.1">
    <property type="nucleotide sequence ID" value="NZ_CP043028.1"/>
</dbReference>
<dbReference type="GO" id="GO:0005886">
    <property type="term" value="C:plasma membrane"/>
    <property type="evidence" value="ECO:0007669"/>
    <property type="project" value="UniProtKB-SubCell"/>
</dbReference>
<evidence type="ECO:0000259" key="8">
    <source>
        <dbReference type="PROSITE" id="PS50893"/>
    </source>
</evidence>
<evidence type="ECO:0000256" key="3">
    <source>
        <dbReference type="ARBA" id="ARBA00022741"/>
    </source>
</evidence>
<evidence type="ECO:0000256" key="5">
    <source>
        <dbReference type="ARBA" id="ARBA00022989"/>
    </source>
</evidence>
<dbReference type="InterPro" id="IPR003439">
    <property type="entry name" value="ABC_transporter-like_ATP-bd"/>
</dbReference>
<organism evidence="10 11">
    <name type="scientific">Pseudobutyrivibrio xylanivorans</name>
    <dbReference type="NCBI Taxonomy" id="185007"/>
    <lineage>
        <taxon>Bacteria</taxon>
        <taxon>Bacillati</taxon>
        <taxon>Bacillota</taxon>
        <taxon>Clostridia</taxon>
        <taxon>Lachnospirales</taxon>
        <taxon>Lachnospiraceae</taxon>
        <taxon>Pseudobutyrivibrio</taxon>
    </lineage>
</organism>
<feature type="domain" description="ABC transmembrane type-1" evidence="9">
    <location>
        <begin position="40"/>
        <end position="312"/>
    </location>
</feature>
<dbReference type="GO" id="GO:0016887">
    <property type="term" value="F:ATP hydrolysis activity"/>
    <property type="evidence" value="ECO:0007669"/>
    <property type="project" value="InterPro"/>
</dbReference>
<dbReference type="PANTHER" id="PTHR43394:SF1">
    <property type="entry name" value="ATP-BINDING CASSETTE SUB-FAMILY B MEMBER 10, MITOCHONDRIAL"/>
    <property type="match status" value="1"/>
</dbReference>
<dbReference type="CDD" id="cd07346">
    <property type="entry name" value="ABC_6TM_exporters"/>
    <property type="match status" value="1"/>
</dbReference>
<dbReference type="OrthoDB" id="9762778at2"/>
<dbReference type="Gene3D" id="3.40.50.300">
    <property type="entry name" value="P-loop containing nucleotide triphosphate hydrolases"/>
    <property type="match status" value="1"/>
</dbReference>
<evidence type="ECO:0000259" key="9">
    <source>
        <dbReference type="PROSITE" id="PS50929"/>
    </source>
</evidence>
<dbReference type="SUPFAM" id="SSF52540">
    <property type="entry name" value="P-loop containing nucleoside triphosphate hydrolases"/>
    <property type="match status" value="1"/>
</dbReference>
<dbReference type="InterPro" id="IPR027417">
    <property type="entry name" value="P-loop_NTPase"/>
</dbReference>
<dbReference type="KEGG" id="pxv:FXF36_14755"/>
<gene>
    <name evidence="10" type="ORF">FXF36_14755</name>
</gene>
<dbReference type="SUPFAM" id="SSF90123">
    <property type="entry name" value="ABC transporter transmembrane region"/>
    <property type="match status" value="1"/>
</dbReference>
<feature type="transmembrane region" description="Helical" evidence="7">
    <location>
        <begin position="164"/>
        <end position="187"/>
    </location>
</feature>
<evidence type="ECO:0000256" key="6">
    <source>
        <dbReference type="ARBA" id="ARBA00023136"/>
    </source>
</evidence>
<dbReference type="SMART" id="SM00382">
    <property type="entry name" value="AAA"/>
    <property type="match status" value="1"/>
</dbReference>
<dbReference type="InterPro" id="IPR003593">
    <property type="entry name" value="AAA+_ATPase"/>
</dbReference>
<feature type="transmembrane region" description="Helical" evidence="7">
    <location>
        <begin position="249"/>
        <end position="274"/>
    </location>
</feature>
<protein>
    <submittedName>
        <fullName evidence="10">ABC transporter ATP-binding protein</fullName>
    </submittedName>
</protein>
<dbReference type="PROSITE" id="PS50929">
    <property type="entry name" value="ABC_TM1F"/>
    <property type="match status" value="1"/>
</dbReference>
<evidence type="ECO:0000256" key="4">
    <source>
        <dbReference type="ARBA" id="ARBA00022840"/>
    </source>
</evidence>
<keyword evidence="4 10" id="KW-0067">ATP-binding</keyword>
<keyword evidence="2 7" id="KW-0812">Transmembrane</keyword>
<evidence type="ECO:0000313" key="10">
    <source>
        <dbReference type="EMBL" id="QFJ56052.1"/>
    </source>
</evidence>
<comment type="subcellular location">
    <subcellularLocation>
        <location evidence="1">Cell membrane</location>
        <topology evidence="1">Multi-pass membrane protein</topology>
    </subcellularLocation>
</comment>
<reference evidence="11" key="1">
    <citation type="submission" date="2019-08" db="EMBL/GenBank/DDBJ databases">
        <title>Complete Genome Sequence of the Polysaccharide-Degrading Rumen Bacterium Pseudobutyrivibrio xylanivorans MA3014.</title>
        <authorList>
            <person name="Palevich N."/>
            <person name="Maclean P.H."/>
            <person name="Kelly W.J."/>
            <person name="Leahy S.C."/>
            <person name="Rakonjac J."/>
            <person name="Attwood G.T."/>
        </authorList>
    </citation>
    <scope>NUCLEOTIDE SEQUENCE [LARGE SCALE GENOMIC DNA]</scope>
    <source>
        <strain evidence="11">MA3014</strain>
    </source>
</reference>
<keyword evidence="5 7" id="KW-1133">Transmembrane helix</keyword>
<dbReference type="GO" id="GO:0005524">
    <property type="term" value="F:ATP binding"/>
    <property type="evidence" value="ECO:0007669"/>
    <property type="project" value="UniProtKB-KW"/>
</dbReference>
<dbReference type="Pfam" id="PF00005">
    <property type="entry name" value="ABC_tran"/>
    <property type="match status" value="1"/>
</dbReference>
<dbReference type="PANTHER" id="PTHR43394">
    <property type="entry name" value="ATP-DEPENDENT PERMEASE MDL1, MITOCHONDRIAL"/>
    <property type="match status" value="1"/>
</dbReference>
<dbReference type="InterPro" id="IPR036640">
    <property type="entry name" value="ABC1_TM_sf"/>
</dbReference>
<evidence type="ECO:0000256" key="2">
    <source>
        <dbReference type="ARBA" id="ARBA00022692"/>
    </source>
</evidence>
<dbReference type="EMBL" id="CP043028">
    <property type="protein sequence ID" value="QFJ56052.1"/>
    <property type="molecule type" value="Genomic_DNA"/>
</dbReference>
<dbReference type="Gene3D" id="1.20.1560.10">
    <property type="entry name" value="ABC transporter type 1, transmembrane domain"/>
    <property type="match status" value="1"/>
</dbReference>
<evidence type="ECO:0000256" key="7">
    <source>
        <dbReference type="SAM" id="Phobius"/>
    </source>
</evidence>